<reference evidence="4" key="1">
    <citation type="journal article" date="2016" name="Sci. Rep.">
        <title>Molecular characterization of firefly nuptial gifts: a multi-omics approach sheds light on postcopulatory sexual selection.</title>
        <authorList>
            <person name="Al-Wathiqui N."/>
            <person name="Fallon T.R."/>
            <person name="South A."/>
            <person name="Weng J.K."/>
            <person name="Lewis S.M."/>
        </authorList>
    </citation>
    <scope>NUCLEOTIDE SEQUENCE</scope>
</reference>
<keyword evidence="2" id="KW-1133">Transmembrane helix</keyword>
<evidence type="ECO:0000256" key="1">
    <source>
        <dbReference type="ARBA" id="ARBA00023180"/>
    </source>
</evidence>
<dbReference type="EMBL" id="GEZM01021521">
    <property type="protein sequence ID" value="JAV88960.1"/>
    <property type="molecule type" value="Transcribed_RNA"/>
</dbReference>
<keyword evidence="2" id="KW-0472">Membrane</keyword>
<name>A0A1Y1MWM1_PHOPY</name>
<dbReference type="EMBL" id="VVIM01000009">
    <property type="protein sequence ID" value="KAB0793917.1"/>
    <property type="molecule type" value="Genomic_DNA"/>
</dbReference>
<evidence type="ECO:0000313" key="4">
    <source>
        <dbReference type="EMBL" id="JAV88960.1"/>
    </source>
</evidence>
<organism evidence="4">
    <name type="scientific">Photinus pyralis</name>
    <name type="common">Common eastern firefly</name>
    <name type="synonym">Lampyris pyralis</name>
    <dbReference type="NCBI Taxonomy" id="7054"/>
    <lineage>
        <taxon>Eukaryota</taxon>
        <taxon>Metazoa</taxon>
        <taxon>Ecdysozoa</taxon>
        <taxon>Arthropoda</taxon>
        <taxon>Hexapoda</taxon>
        <taxon>Insecta</taxon>
        <taxon>Pterygota</taxon>
        <taxon>Neoptera</taxon>
        <taxon>Endopterygota</taxon>
        <taxon>Coleoptera</taxon>
        <taxon>Polyphaga</taxon>
        <taxon>Elateriformia</taxon>
        <taxon>Elateroidea</taxon>
        <taxon>Lampyridae</taxon>
        <taxon>Lampyrinae</taxon>
        <taxon>Photinus</taxon>
    </lineage>
</organism>
<proteinExistence type="predicted"/>
<dbReference type="PANTHER" id="PTHR15071">
    <property type="entry name" value="MANNOSE-6-PHOSPHATE RECEPTOR FAMILY MEMBER"/>
    <property type="match status" value="1"/>
</dbReference>
<feature type="signal peptide" evidence="3">
    <location>
        <begin position="1"/>
        <end position="25"/>
    </location>
</feature>
<dbReference type="OrthoDB" id="29460at2759"/>
<accession>A0A1Y1MWM1</accession>
<evidence type="ECO:0000313" key="5">
    <source>
        <dbReference type="EMBL" id="KAB0793917.1"/>
    </source>
</evidence>
<dbReference type="Gene3D" id="2.70.130.10">
    <property type="entry name" value="Mannose-6-phosphate receptor binding domain"/>
    <property type="match status" value="1"/>
</dbReference>
<evidence type="ECO:0000256" key="3">
    <source>
        <dbReference type="SAM" id="SignalP"/>
    </source>
</evidence>
<dbReference type="InParanoid" id="A0A1Y1MWM1"/>
<protein>
    <recommendedName>
        <fullName evidence="7">Cation-dependent mannose-6-phosphate receptor</fullName>
    </recommendedName>
</protein>
<sequence>MANPLHKNTLIPSLLCLLLANSINSADDNSCVESSPCQCELNDNKHIDLTKLNKNNTFFSTSSLNLTYFFFPCRDVQFIPETYLPKAPIANNHCLTGASLCLYNASNSNLTNLGLATEGKFLNDFPKTLHFSHENVETSILLQCTPDYPSAYLIFSSKNNLLLFSSSACIQMGHPGLSIGSTILILFCTIFGVYLLGGAFILHCLRGARGTEMIPNLDFWSSIPGLVKDGTIFLLGGCNPMVVSSAETYDRI</sequence>
<dbReference type="InterPro" id="IPR028927">
    <property type="entry name" value="Man-6-P_rcpt"/>
</dbReference>
<feature type="transmembrane region" description="Helical" evidence="2">
    <location>
        <begin position="183"/>
        <end position="205"/>
    </location>
</feature>
<keyword evidence="3" id="KW-0732">Signal</keyword>
<keyword evidence="6" id="KW-1185">Reference proteome</keyword>
<dbReference type="SUPFAM" id="SSF50911">
    <property type="entry name" value="Mannose 6-phosphate receptor domain"/>
    <property type="match status" value="1"/>
</dbReference>
<evidence type="ECO:0008006" key="7">
    <source>
        <dbReference type="Google" id="ProtNLM"/>
    </source>
</evidence>
<evidence type="ECO:0000256" key="2">
    <source>
        <dbReference type="SAM" id="Phobius"/>
    </source>
</evidence>
<dbReference type="Proteomes" id="UP000327044">
    <property type="component" value="Unassembled WGS sequence"/>
</dbReference>
<dbReference type="InterPro" id="IPR009011">
    <property type="entry name" value="Man6P_isomerase_rcpt-bd_dom_sf"/>
</dbReference>
<evidence type="ECO:0000313" key="6">
    <source>
        <dbReference type="Proteomes" id="UP000327044"/>
    </source>
</evidence>
<dbReference type="GO" id="GO:0005802">
    <property type="term" value="C:trans-Golgi network"/>
    <property type="evidence" value="ECO:0007669"/>
    <property type="project" value="TreeGrafter"/>
</dbReference>
<gene>
    <name evidence="5" type="ORF">PPYR_13537</name>
</gene>
<feature type="chain" id="PRO_5036029907" description="Cation-dependent mannose-6-phosphate receptor" evidence="3">
    <location>
        <begin position="26"/>
        <end position="252"/>
    </location>
</feature>
<reference evidence="5 6" key="2">
    <citation type="journal article" date="2018" name="Elife">
        <title>Firefly genomes illuminate parallel origins of bioluminescence in beetles.</title>
        <authorList>
            <person name="Fallon T.R."/>
            <person name="Lower S.E."/>
            <person name="Chang C.H."/>
            <person name="Bessho-Uehara M."/>
            <person name="Martin G.J."/>
            <person name="Bewick A.J."/>
            <person name="Behringer M."/>
            <person name="Debat H.J."/>
            <person name="Wong I."/>
            <person name="Day J.C."/>
            <person name="Suvorov A."/>
            <person name="Silva C.J."/>
            <person name="Stanger-Hall K.F."/>
            <person name="Hall D.W."/>
            <person name="Schmitz R.J."/>
            <person name="Nelson D.R."/>
            <person name="Lewis S.M."/>
            <person name="Shigenobu S."/>
            <person name="Bybee S.M."/>
            <person name="Larracuente A.M."/>
            <person name="Oba Y."/>
            <person name="Weng J.K."/>
        </authorList>
    </citation>
    <scope>NUCLEOTIDE SEQUENCE [LARGE SCALE GENOMIC DNA]</scope>
    <source>
        <strain evidence="5">1611_PpyrPB1</strain>
        <tissue evidence="5">Whole body</tissue>
    </source>
</reference>
<dbReference type="Pfam" id="PF02157">
    <property type="entry name" value="Man-6-P_recep"/>
    <property type="match status" value="1"/>
</dbReference>
<keyword evidence="1" id="KW-0325">Glycoprotein</keyword>
<dbReference type="PANTHER" id="PTHR15071:SF0">
    <property type="entry name" value="MANNOSE 6-PHOSPHATE RECEPTOR-LIKE PROTEIN 1"/>
    <property type="match status" value="1"/>
</dbReference>
<keyword evidence="2" id="KW-0812">Transmembrane</keyword>
<dbReference type="GO" id="GO:0000139">
    <property type="term" value="C:Golgi membrane"/>
    <property type="evidence" value="ECO:0007669"/>
    <property type="project" value="UniProtKB-SubCell"/>
</dbReference>
<reference evidence="5" key="3">
    <citation type="submission" date="2019-08" db="EMBL/GenBank/DDBJ databases">
        <authorList>
            <consortium name="Photinus pyralis genome working group"/>
            <person name="Fallon T.R."/>
            <person name="Sander Lower S.E."/>
            <person name="Weng J.-K."/>
        </authorList>
    </citation>
    <scope>NUCLEOTIDE SEQUENCE</scope>
    <source>
        <strain evidence="5">1611_PpyrPB1</strain>
        <tissue evidence="5">Whole body</tissue>
    </source>
</reference>
<dbReference type="AlphaFoldDB" id="A0A1Y1MWM1"/>